<dbReference type="PANTHER" id="PTHR34187:SF1">
    <property type="entry name" value="DUF202 DOMAIN-CONTAINING PROTEIN"/>
    <property type="match status" value="1"/>
</dbReference>
<evidence type="ECO:0000256" key="1">
    <source>
        <dbReference type="ARBA" id="ARBA00004127"/>
    </source>
</evidence>
<feature type="transmembrane region" description="Helical" evidence="6">
    <location>
        <begin position="315"/>
        <end position="338"/>
    </location>
</feature>
<proteinExistence type="predicted"/>
<feature type="transmembrane region" description="Helical" evidence="6">
    <location>
        <begin position="238"/>
        <end position="256"/>
    </location>
</feature>
<evidence type="ECO:0000256" key="3">
    <source>
        <dbReference type="ARBA" id="ARBA00022989"/>
    </source>
</evidence>
<evidence type="ECO:0000256" key="2">
    <source>
        <dbReference type="ARBA" id="ARBA00022692"/>
    </source>
</evidence>
<feature type="compositionally biased region" description="Polar residues" evidence="5">
    <location>
        <begin position="17"/>
        <end position="36"/>
    </location>
</feature>
<dbReference type="Pfam" id="PF02656">
    <property type="entry name" value="DUF202"/>
    <property type="match status" value="1"/>
</dbReference>
<gene>
    <name evidence="8" type="ORF">B0J12DRAFT_385417</name>
</gene>
<feature type="compositionally biased region" description="Basic and acidic residues" evidence="5">
    <location>
        <begin position="73"/>
        <end position="82"/>
    </location>
</feature>
<evidence type="ECO:0000256" key="4">
    <source>
        <dbReference type="ARBA" id="ARBA00023136"/>
    </source>
</evidence>
<dbReference type="PANTHER" id="PTHR34187">
    <property type="entry name" value="FGR18P"/>
    <property type="match status" value="1"/>
</dbReference>
<dbReference type="InterPro" id="IPR052053">
    <property type="entry name" value="IM_YidH-like"/>
</dbReference>
<keyword evidence="4 6" id="KW-0472">Membrane</keyword>
<keyword evidence="2 6" id="KW-0812">Transmembrane</keyword>
<protein>
    <recommendedName>
        <fullName evidence="7">DUF202 domain-containing protein</fullName>
    </recommendedName>
</protein>
<dbReference type="Proteomes" id="UP000774617">
    <property type="component" value="Unassembled WGS sequence"/>
</dbReference>
<evidence type="ECO:0000256" key="6">
    <source>
        <dbReference type="SAM" id="Phobius"/>
    </source>
</evidence>
<sequence length="346" mass="36934">MMSNSPGDEPIRRRPSSTDPPLQHQHAQSPVGSRSTPSPPGRCSPPAGSRATTPTSPAEHAPARPADAAAPRDVVDGRDTKKAAAHGPRTAAHDAGAAREEGTAGDTVPEPGGRGDDAAEDDTTLSTANDREATELTSISRRSVAASADGDAVSEVPTAADACSARERRKCQLARQRVGWTDRVARWWRRHVSVTVAAGGMRDHLVSRPGPREKLASVFGVLTRAICVLALERTFLGYLRTSIALSMMGVITAQVMRLQHAPNPDPKFGYYALGKPLAAVFITSAILVVLLGAIRCWRQQDAMVRGKVHAGGWEILTIMIGSLVLMTILFALLLGVWIKKEREGED</sequence>
<comment type="subcellular location">
    <subcellularLocation>
        <location evidence="1">Endomembrane system</location>
        <topology evidence="1">Multi-pass membrane protein</topology>
    </subcellularLocation>
</comment>
<feature type="compositionally biased region" description="Low complexity" evidence="5">
    <location>
        <begin position="140"/>
        <end position="154"/>
    </location>
</feature>
<comment type="caution">
    <text evidence="8">The sequence shown here is derived from an EMBL/GenBank/DDBJ whole genome shotgun (WGS) entry which is preliminary data.</text>
</comment>
<feature type="region of interest" description="Disordered" evidence="5">
    <location>
        <begin position="1"/>
        <end position="167"/>
    </location>
</feature>
<accession>A0ABQ8FT83</accession>
<evidence type="ECO:0000313" key="9">
    <source>
        <dbReference type="Proteomes" id="UP000774617"/>
    </source>
</evidence>
<name>A0ABQ8FT83_9PEZI</name>
<dbReference type="EMBL" id="JAGTJR010000060">
    <property type="protein sequence ID" value="KAH7025404.1"/>
    <property type="molecule type" value="Genomic_DNA"/>
</dbReference>
<dbReference type="InterPro" id="IPR003807">
    <property type="entry name" value="DUF202"/>
</dbReference>
<evidence type="ECO:0000256" key="5">
    <source>
        <dbReference type="SAM" id="MobiDB-lite"/>
    </source>
</evidence>
<feature type="transmembrane region" description="Helical" evidence="6">
    <location>
        <begin position="276"/>
        <end position="294"/>
    </location>
</feature>
<feature type="domain" description="DUF202" evidence="7">
    <location>
        <begin position="229"/>
        <end position="301"/>
    </location>
</feature>
<feature type="compositionally biased region" description="Low complexity" evidence="5">
    <location>
        <begin position="63"/>
        <end position="72"/>
    </location>
</feature>
<evidence type="ECO:0000259" key="7">
    <source>
        <dbReference type="Pfam" id="PF02656"/>
    </source>
</evidence>
<evidence type="ECO:0000313" key="8">
    <source>
        <dbReference type="EMBL" id="KAH7025404.1"/>
    </source>
</evidence>
<reference evidence="8 9" key="1">
    <citation type="journal article" date="2021" name="Nat. Commun.">
        <title>Genetic determinants of endophytism in the Arabidopsis root mycobiome.</title>
        <authorList>
            <person name="Mesny F."/>
            <person name="Miyauchi S."/>
            <person name="Thiergart T."/>
            <person name="Pickel B."/>
            <person name="Atanasova L."/>
            <person name="Karlsson M."/>
            <person name="Huettel B."/>
            <person name="Barry K.W."/>
            <person name="Haridas S."/>
            <person name="Chen C."/>
            <person name="Bauer D."/>
            <person name="Andreopoulos W."/>
            <person name="Pangilinan J."/>
            <person name="LaButti K."/>
            <person name="Riley R."/>
            <person name="Lipzen A."/>
            <person name="Clum A."/>
            <person name="Drula E."/>
            <person name="Henrissat B."/>
            <person name="Kohler A."/>
            <person name="Grigoriev I.V."/>
            <person name="Martin F.M."/>
            <person name="Hacquard S."/>
        </authorList>
    </citation>
    <scope>NUCLEOTIDE SEQUENCE [LARGE SCALE GENOMIC DNA]</scope>
    <source>
        <strain evidence="8 9">MPI-SDFR-AT-0080</strain>
    </source>
</reference>
<keyword evidence="3 6" id="KW-1133">Transmembrane helix</keyword>
<keyword evidence="9" id="KW-1185">Reference proteome</keyword>
<organism evidence="8 9">
    <name type="scientific">Macrophomina phaseolina</name>
    <dbReference type="NCBI Taxonomy" id="35725"/>
    <lineage>
        <taxon>Eukaryota</taxon>
        <taxon>Fungi</taxon>
        <taxon>Dikarya</taxon>
        <taxon>Ascomycota</taxon>
        <taxon>Pezizomycotina</taxon>
        <taxon>Dothideomycetes</taxon>
        <taxon>Dothideomycetes incertae sedis</taxon>
        <taxon>Botryosphaeriales</taxon>
        <taxon>Botryosphaeriaceae</taxon>
        <taxon>Macrophomina</taxon>
    </lineage>
</organism>